<dbReference type="Pfam" id="PF13432">
    <property type="entry name" value="TPR_16"/>
    <property type="match status" value="2"/>
</dbReference>
<feature type="chain" id="PRO_5015900891" evidence="3">
    <location>
        <begin position="21"/>
        <end position="831"/>
    </location>
</feature>
<name>A0A2V2LSI6_9RHOB</name>
<evidence type="ECO:0000256" key="1">
    <source>
        <dbReference type="ARBA" id="ARBA00022737"/>
    </source>
</evidence>
<evidence type="ECO:0000256" key="2">
    <source>
        <dbReference type="ARBA" id="ARBA00022803"/>
    </source>
</evidence>
<evidence type="ECO:0000313" key="4">
    <source>
        <dbReference type="EMBL" id="PWR04403.1"/>
    </source>
</evidence>
<gene>
    <name evidence="4" type="ORF">DKT77_01625</name>
</gene>
<evidence type="ECO:0000313" key="5">
    <source>
        <dbReference type="Proteomes" id="UP000245680"/>
    </source>
</evidence>
<dbReference type="InterPro" id="IPR011990">
    <property type="entry name" value="TPR-like_helical_dom_sf"/>
</dbReference>
<sequence>MGIARTTLMAAALGAALFLAACESVEEKAEARYQSAVELVDQGEVDRAKVELRSVFKLDGAHLEARMLFASLLEQESNIEDAYGHYVLVAENYPEYFDARLKLAELATGLGAWDEAERHAIVAQQLDPENEDLQPILVAIDYSKASRNADTAAMADAGERALEVIEKHPSNVMAYQIVIDTMLRDSRFDEALDMVDTALEYAPLDRQLNQIKLSLLAQTEDMAGLGAHLRDMVERFPENREVRTALVRWYLANDDADGAEEFVRKLIERSGDEIPPRLALVQFLNQVRGVDDALAEVDVLIEEGLDDLTFRLLKASLLFDKGERDIAIAQVEELIEGRESNDEVRNVKTTLARMLLATGDKARSREIVSAVLAEDPEDQNALKLQANWLIEEDKVRDAVLALRTALDQQPNDPETITLLARAYERGGNRELMAESLSLAVEASNAAPTESLRYARFLISDEKYLGAEDVLLQSLRLSPTNIDLLRSLSEVYLVMNDLSRAEQVVAALRNLGSDEALTLANSVQAAVYQRSSRTDESIELMQTMINEGQSALVAQTAIIRTRLANGEIDGARNFMNDLLAQTPEESPDRVGVLFLNAALTATEGRFDEARAIYRDILSKDPEIEAVWRALVATAVREGDPDGAMAIVDESLAVLPGSVNLRWIKAGLAEQQGLIEEAITLYEELYEADSNSTIIANNLASMITTYRDDQESLERAFVIARRLRGTDFPAFQDTYGWIAYRLGNYDDALRNLEPAADGLPNDPTVQYHLARLYDALNRNEDALRYYDIAIELWGDSPVPLVSAARDYREDLIARMSAADGPIEAPTPASDAAQ</sequence>
<dbReference type="EMBL" id="QGKU01000004">
    <property type="protein sequence ID" value="PWR04403.1"/>
    <property type="molecule type" value="Genomic_DNA"/>
</dbReference>
<dbReference type="SUPFAM" id="SSF48452">
    <property type="entry name" value="TPR-like"/>
    <property type="match status" value="3"/>
</dbReference>
<dbReference type="PROSITE" id="PS51257">
    <property type="entry name" value="PROKAR_LIPOPROTEIN"/>
    <property type="match status" value="1"/>
</dbReference>
<dbReference type="InterPro" id="IPR019734">
    <property type="entry name" value="TPR_rpt"/>
</dbReference>
<evidence type="ECO:0000256" key="3">
    <source>
        <dbReference type="SAM" id="SignalP"/>
    </source>
</evidence>
<feature type="signal peptide" evidence="3">
    <location>
        <begin position="1"/>
        <end position="20"/>
    </location>
</feature>
<dbReference type="Proteomes" id="UP000245680">
    <property type="component" value="Unassembled WGS sequence"/>
</dbReference>
<dbReference type="PANTHER" id="PTHR45586:SF1">
    <property type="entry name" value="LIPOPOLYSACCHARIDE ASSEMBLY PROTEIN B"/>
    <property type="match status" value="1"/>
</dbReference>
<dbReference type="InterPro" id="IPR051012">
    <property type="entry name" value="CellSynth/LPSAsmb/PSIAsmb"/>
</dbReference>
<proteinExistence type="predicted"/>
<keyword evidence="1" id="KW-0677">Repeat</keyword>
<keyword evidence="2" id="KW-0802">TPR repeat</keyword>
<protein>
    <submittedName>
        <fullName evidence="4">Uncharacterized protein</fullName>
    </submittedName>
</protein>
<dbReference type="SMART" id="SM00028">
    <property type="entry name" value="TPR"/>
    <property type="match status" value="7"/>
</dbReference>
<keyword evidence="3" id="KW-0732">Signal</keyword>
<dbReference type="Pfam" id="PF14559">
    <property type="entry name" value="TPR_19"/>
    <property type="match status" value="1"/>
</dbReference>
<accession>A0A2V2LSI6</accession>
<dbReference type="Gene3D" id="1.25.40.10">
    <property type="entry name" value="Tetratricopeptide repeat domain"/>
    <property type="match status" value="3"/>
</dbReference>
<reference evidence="4 5" key="1">
    <citation type="submission" date="2018-05" db="EMBL/GenBank/DDBJ databases">
        <title>Rhodobacteraceae gen. nov., sp. nov. isolated from sea water.</title>
        <authorList>
            <person name="Ren Y."/>
        </authorList>
    </citation>
    <scope>NUCLEOTIDE SEQUENCE [LARGE SCALE GENOMIC DNA]</scope>
    <source>
        <strain evidence="4 5">TG-679</strain>
    </source>
</reference>
<comment type="caution">
    <text evidence="4">The sequence shown here is derived from an EMBL/GenBank/DDBJ whole genome shotgun (WGS) entry which is preliminary data.</text>
</comment>
<dbReference type="AlphaFoldDB" id="A0A2V2LSI6"/>
<organism evidence="4 5">
    <name type="scientific">Meridianimarinicoccus roseus</name>
    <dbReference type="NCBI Taxonomy" id="2072018"/>
    <lineage>
        <taxon>Bacteria</taxon>
        <taxon>Pseudomonadati</taxon>
        <taxon>Pseudomonadota</taxon>
        <taxon>Alphaproteobacteria</taxon>
        <taxon>Rhodobacterales</taxon>
        <taxon>Paracoccaceae</taxon>
        <taxon>Meridianimarinicoccus</taxon>
    </lineage>
</organism>
<dbReference type="OrthoDB" id="7637125at2"/>
<keyword evidence="5" id="KW-1185">Reference proteome</keyword>
<dbReference type="PANTHER" id="PTHR45586">
    <property type="entry name" value="TPR REPEAT-CONTAINING PROTEIN PA4667"/>
    <property type="match status" value="1"/>
</dbReference>